<keyword evidence="4" id="KW-1185">Reference proteome</keyword>
<name>A0A9X1RUY3_9GAMM</name>
<dbReference type="SUPFAM" id="SSF111369">
    <property type="entry name" value="HlyD-like secretion proteins"/>
    <property type="match status" value="2"/>
</dbReference>
<proteinExistence type="predicted"/>
<dbReference type="EMBL" id="JAJATW010000030">
    <property type="protein sequence ID" value="MCB5162999.1"/>
    <property type="molecule type" value="Genomic_DNA"/>
</dbReference>
<evidence type="ECO:0000259" key="2">
    <source>
        <dbReference type="Pfam" id="PF25881"/>
    </source>
</evidence>
<dbReference type="PANTHER" id="PTHR30438:SF2">
    <property type="entry name" value="MEMBRANE PROTEIN"/>
    <property type="match status" value="1"/>
</dbReference>
<evidence type="ECO:0000313" key="3">
    <source>
        <dbReference type="EMBL" id="MCB5162999.1"/>
    </source>
</evidence>
<gene>
    <name evidence="3" type="ORF">LG368_14015</name>
</gene>
<dbReference type="InterPro" id="IPR059052">
    <property type="entry name" value="HH_YbhG-like"/>
</dbReference>
<feature type="coiled-coil region" evidence="1">
    <location>
        <begin position="105"/>
        <end position="163"/>
    </location>
</feature>
<dbReference type="Gene3D" id="2.40.50.100">
    <property type="match status" value="1"/>
</dbReference>
<protein>
    <submittedName>
        <fullName evidence="3">HlyD family efflux transporter periplasmic adaptor subunit</fullName>
    </submittedName>
</protein>
<dbReference type="RefSeq" id="WP_226755343.1">
    <property type="nucleotide sequence ID" value="NZ_JAJATW010000030.1"/>
</dbReference>
<dbReference type="Gene3D" id="1.10.287.470">
    <property type="entry name" value="Helix hairpin bin"/>
    <property type="match status" value="1"/>
</dbReference>
<evidence type="ECO:0000256" key="1">
    <source>
        <dbReference type="SAM" id="Coils"/>
    </source>
</evidence>
<dbReference type="PANTHER" id="PTHR30438">
    <property type="entry name" value="36 KDA ANTIGEN-RELATED"/>
    <property type="match status" value="1"/>
</dbReference>
<feature type="domain" description="YbhG-like alpha-helical hairpin" evidence="2">
    <location>
        <begin position="76"/>
        <end position="195"/>
    </location>
</feature>
<evidence type="ECO:0000313" key="4">
    <source>
        <dbReference type="Proteomes" id="UP001139095"/>
    </source>
</evidence>
<dbReference type="AlphaFoldDB" id="A0A9X1RUY3"/>
<comment type="caution">
    <text evidence="3">The sequence shown here is derived from an EMBL/GenBank/DDBJ whole genome shotgun (WGS) entry which is preliminary data.</text>
</comment>
<dbReference type="PROSITE" id="PS51257">
    <property type="entry name" value="PROKAR_LIPOPROTEIN"/>
    <property type="match status" value="1"/>
</dbReference>
<dbReference type="Proteomes" id="UP001139095">
    <property type="component" value="Unassembled WGS sequence"/>
</dbReference>
<organism evidence="3 4">
    <name type="scientific">Marinomonas algarum</name>
    <dbReference type="NCBI Taxonomy" id="2883105"/>
    <lineage>
        <taxon>Bacteria</taxon>
        <taxon>Pseudomonadati</taxon>
        <taxon>Pseudomonadota</taxon>
        <taxon>Gammaproteobacteria</taxon>
        <taxon>Oceanospirillales</taxon>
        <taxon>Oceanospirillaceae</taxon>
        <taxon>Marinomonas</taxon>
    </lineage>
</organism>
<keyword evidence="1" id="KW-0175">Coiled coil</keyword>
<dbReference type="Pfam" id="PF25881">
    <property type="entry name" value="HH_YBHG"/>
    <property type="match status" value="1"/>
</dbReference>
<reference evidence="3" key="1">
    <citation type="submission" date="2021-10" db="EMBL/GenBank/DDBJ databases">
        <title>Marinomonas pontica sp. nov., isolated from the Black Sea.</title>
        <authorList>
            <person name="Zhao L.-H."/>
            <person name="Xue J.-H."/>
        </authorList>
    </citation>
    <scope>NUCLEOTIDE SEQUENCE</scope>
    <source>
        <strain evidence="3">E8</strain>
    </source>
</reference>
<sequence>MTSLIRWILPLTVSALIAILAGCQSETDHRAMGTLERERFVMTSPITERIHTLLVEEGQFVNAGDVLLTLDDQASLALITQRQAEQEYAVQTLNSLLAGTRFEQLNAAQAIVDAAKANYQEATLKYHRAVELYQKKAVSKADLDTAEASKDASAAKLEESQARWLELKNGALPEAIAQAQAQLNAAKAVLAWQQVKHDELTLRAPVSGIIDTLPWHTGERVTAGTQILSLLADTSPYARVYVPATARAALHIGDVLDVWVEGIDTPFIGTVRNVRSQPAFTPFYALNERDRARLMYLTDIELQHADELPTGLAVEVRLP</sequence>
<dbReference type="GO" id="GO:0005886">
    <property type="term" value="C:plasma membrane"/>
    <property type="evidence" value="ECO:0007669"/>
    <property type="project" value="TreeGrafter"/>
</dbReference>
<accession>A0A9X1RUY3</accession>